<dbReference type="EMBL" id="CAAALY010024997">
    <property type="protein sequence ID" value="VEL15552.1"/>
    <property type="molecule type" value="Genomic_DNA"/>
</dbReference>
<proteinExistence type="predicted"/>
<gene>
    <name evidence="1" type="ORF">PXEA_LOCUS8992</name>
</gene>
<name>A0A3S5B7V3_9PLAT</name>
<organism evidence="1 2">
    <name type="scientific">Protopolystoma xenopodis</name>
    <dbReference type="NCBI Taxonomy" id="117903"/>
    <lineage>
        <taxon>Eukaryota</taxon>
        <taxon>Metazoa</taxon>
        <taxon>Spiralia</taxon>
        <taxon>Lophotrochozoa</taxon>
        <taxon>Platyhelminthes</taxon>
        <taxon>Monogenea</taxon>
        <taxon>Polyopisthocotylea</taxon>
        <taxon>Polystomatidea</taxon>
        <taxon>Polystomatidae</taxon>
        <taxon>Protopolystoma</taxon>
    </lineage>
</organism>
<accession>A0A3S5B7V3</accession>
<keyword evidence="2" id="KW-1185">Reference proteome</keyword>
<comment type="caution">
    <text evidence="1">The sequence shown here is derived from an EMBL/GenBank/DDBJ whole genome shotgun (WGS) entry which is preliminary data.</text>
</comment>
<evidence type="ECO:0000313" key="1">
    <source>
        <dbReference type="EMBL" id="VEL15552.1"/>
    </source>
</evidence>
<dbReference type="Proteomes" id="UP000784294">
    <property type="component" value="Unassembled WGS sequence"/>
</dbReference>
<dbReference type="AlphaFoldDB" id="A0A3S5B7V3"/>
<sequence>MSSSIFVENESSPAFCAGTNLASPDQPIAFWARPGIMMTEDRPCLAVSSNSFYLGMTLNFEILVFALSFPVLFCDYLVSDELNSSVQLMRPYTRRRSAIAHKAQPSATREQEALYGKETRRCVDGVLTSVMRLFIKKTILPRHSRP</sequence>
<protein>
    <submittedName>
        <fullName evidence="1">Uncharacterized protein</fullName>
    </submittedName>
</protein>
<evidence type="ECO:0000313" key="2">
    <source>
        <dbReference type="Proteomes" id="UP000784294"/>
    </source>
</evidence>
<reference evidence="1" key="1">
    <citation type="submission" date="2018-11" db="EMBL/GenBank/DDBJ databases">
        <authorList>
            <consortium name="Pathogen Informatics"/>
        </authorList>
    </citation>
    <scope>NUCLEOTIDE SEQUENCE</scope>
</reference>